<dbReference type="AlphaFoldDB" id="A0A9X2G7U5"/>
<protein>
    <submittedName>
        <fullName evidence="3">Pyridoxamine 5'-phosphate oxidase</fullName>
    </submittedName>
</protein>
<organism evidence="3 4">
    <name type="scientific">Promicromonospora thailandica</name>
    <dbReference type="NCBI Taxonomy" id="765201"/>
    <lineage>
        <taxon>Bacteria</taxon>
        <taxon>Bacillati</taxon>
        <taxon>Actinomycetota</taxon>
        <taxon>Actinomycetes</taxon>
        <taxon>Micrococcales</taxon>
        <taxon>Promicromonosporaceae</taxon>
        <taxon>Promicromonospora</taxon>
    </lineage>
</organism>
<dbReference type="InterPro" id="IPR012349">
    <property type="entry name" value="Split_barrel_FMN-bd"/>
</dbReference>
<dbReference type="Pfam" id="PF01243">
    <property type="entry name" value="PNPOx_N"/>
    <property type="match status" value="1"/>
</dbReference>
<accession>A0A9X2G7U5</accession>
<dbReference type="GO" id="GO:0070967">
    <property type="term" value="F:coenzyme F420 binding"/>
    <property type="evidence" value="ECO:0007669"/>
    <property type="project" value="TreeGrafter"/>
</dbReference>
<comment type="caution">
    <text evidence="3">The sequence shown here is derived from an EMBL/GenBank/DDBJ whole genome shotgun (WGS) entry which is preliminary data.</text>
</comment>
<evidence type="ECO:0000313" key="4">
    <source>
        <dbReference type="Proteomes" id="UP001139493"/>
    </source>
</evidence>
<dbReference type="EMBL" id="JAMTCS010000017">
    <property type="protein sequence ID" value="MCP2267338.1"/>
    <property type="molecule type" value="Genomic_DNA"/>
</dbReference>
<evidence type="ECO:0000313" key="3">
    <source>
        <dbReference type="EMBL" id="MCP2267338.1"/>
    </source>
</evidence>
<dbReference type="Proteomes" id="UP001139493">
    <property type="component" value="Unassembled WGS sequence"/>
</dbReference>
<dbReference type="InterPro" id="IPR011576">
    <property type="entry name" value="Pyridox_Oxase_N"/>
</dbReference>
<dbReference type="PANTHER" id="PTHR35176">
    <property type="entry name" value="HEME OXYGENASE HI_0854-RELATED"/>
    <property type="match status" value="1"/>
</dbReference>
<name>A0A9X2G7U5_9MICO</name>
<dbReference type="Gene3D" id="2.30.110.10">
    <property type="entry name" value="Electron Transport, Fmn-binding Protein, Chain A"/>
    <property type="match status" value="1"/>
</dbReference>
<reference evidence="3" key="1">
    <citation type="submission" date="2022-06" db="EMBL/GenBank/DDBJ databases">
        <title>Genomic Encyclopedia of Archaeal and Bacterial Type Strains, Phase II (KMG-II): from individual species to whole genera.</title>
        <authorList>
            <person name="Goeker M."/>
        </authorList>
    </citation>
    <scope>NUCLEOTIDE SEQUENCE</scope>
    <source>
        <strain evidence="3">DSM 26652</strain>
    </source>
</reference>
<proteinExistence type="predicted"/>
<dbReference type="InterPro" id="IPR052019">
    <property type="entry name" value="F420H2_bilvrd_red/Heme_oxyg"/>
</dbReference>
<dbReference type="RefSeq" id="WP_253839757.1">
    <property type="nucleotide sequence ID" value="NZ_JAMTCS010000017.1"/>
</dbReference>
<keyword evidence="1" id="KW-0560">Oxidoreductase</keyword>
<dbReference type="GO" id="GO:0005829">
    <property type="term" value="C:cytosol"/>
    <property type="evidence" value="ECO:0007669"/>
    <property type="project" value="TreeGrafter"/>
</dbReference>
<dbReference type="GO" id="GO:0016627">
    <property type="term" value="F:oxidoreductase activity, acting on the CH-CH group of donors"/>
    <property type="evidence" value="ECO:0007669"/>
    <property type="project" value="TreeGrafter"/>
</dbReference>
<keyword evidence="4" id="KW-1185">Reference proteome</keyword>
<dbReference type="PANTHER" id="PTHR35176:SF6">
    <property type="entry name" value="HEME OXYGENASE HI_0854-RELATED"/>
    <property type="match status" value="1"/>
</dbReference>
<sequence>MEPLDIAHRVLDANHFMVLGTTQPDGTPRVSPVFYNHAGYRELYWVSSPEARHSRNLDARPRVEIVVFDSHVEPGPEVAAVYLGATAARVPDAELAAAVAVAFASQPGTARAFGVEELSGAADLRLYRAVVESTEIHVRGSDPDRGTGIDRRLAVSG</sequence>
<evidence type="ECO:0000259" key="2">
    <source>
        <dbReference type="Pfam" id="PF01243"/>
    </source>
</evidence>
<dbReference type="SUPFAM" id="SSF50475">
    <property type="entry name" value="FMN-binding split barrel"/>
    <property type="match status" value="1"/>
</dbReference>
<evidence type="ECO:0000256" key="1">
    <source>
        <dbReference type="ARBA" id="ARBA00023002"/>
    </source>
</evidence>
<gene>
    <name evidence="3" type="ORF">APR03_004711</name>
</gene>
<feature type="domain" description="Pyridoxamine 5'-phosphate oxidase N-terminal" evidence="2">
    <location>
        <begin position="10"/>
        <end position="120"/>
    </location>
</feature>